<gene>
    <name evidence="1" type="ORF">CK203_034121</name>
</gene>
<organism evidence="1 2">
    <name type="scientific">Vitis vinifera</name>
    <name type="common">Grape</name>
    <dbReference type="NCBI Taxonomy" id="29760"/>
    <lineage>
        <taxon>Eukaryota</taxon>
        <taxon>Viridiplantae</taxon>
        <taxon>Streptophyta</taxon>
        <taxon>Embryophyta</taxon>
        <taxon>Tracheophyta</taxon>
        <taxon>Spermatophyta</taxon>
        <taxon>Magnoliopsida</taxon>
        <taxon>eudicotyledons</taxon>
        <taxon>Gunneridae</taxon>
        <taxon>Pentapetalae</taxon>
        <taxon>rosids</taxon>
        <taxon>Vitales</taxon>
        <taxon>Vitaceae</taxon>
        <taxon>Viteae</taxon>
        <taxon>Vitis</taxon>
    </lineage>
</organism>
<accession>A0A438IEX4</accession>
<dbReference type="Proteomes" id="UP000288805">
    <property type="component" value="Unassembled WGS sequence"/>
</dbReference>
<dbReference type="EMBL" id="QGNW01000115">
    <property type="protein sequence ID" value="RVW95264.1"/>
    <property type="molecule type" value="Genomic_DNA"/>
</dbReference>
<dbReference type="AlphaFoldDB" id="A0A438IEX4"/>
<protein>
    <recommendedName>
        <fullName evidence="3">Reverse transcriptase domain-containing protein</fullName>
    </recommendedName>
</protein>
<evidence type="ECO:0000313" key="1">
    <source>
        <dbReference type="EMBL" id="RVW95264.1"/>
    </source>
</evidence>
<dbReference type="PANTHER" id="PTHR46890:SF50">
    <property type="entry name" value="RNA-DIRECTED DNA POLYMERASE, EUKARYOTA, REVERSE TRANSCRIPTASE ZINC-BINDING DOMAIN PROTEIN-RELATED"/>
    <property type="match status" value="1"/>
</dbReference>
<sequence length="263" mass="29833">MVAREQARLNRQDATKLEDPFVENEVFNALLDLNRDKALGSNGFSMTFWKFSWDFVKEEDLKDFRPISFVSSLYNLLAKALANRLKKVVGKVVSKFHNALVEWRQILDAVLISNETIDSMLKSNNFGVLWFGQKWICWISWCISTSSFSILMDGTSSGLKINLSKSKLIPVRRVENLNKLAYEVSCKVGELPSTYLGLSLGAFHNYLATWDGMEEQFHVEVSEVEIGTIQRDFHLGGGSLERKPHLVNWTTVCSNKSKRGLGS</sequence>
<evidence type="ECO:0008006" key="3">
    <source>
        <dbReference type="Google" id="ProtNLM"/>
    </source>
</evidence>
<evidence type="ECO:0000313" key="2">
    <source>
        <dbReference type="Proteomes" id="UP000288805"/>
    </source>
</evidence>
<reference evidence="1 2" key="1">
    <citation type="journal article" date="2018" name="PLoS Genet.">
        <title>Population sequencing reveals clonal diversity and ancestral inbreeding in the grapevine cultivar Chardonnay.</title>
        <authorList>
            <person name="Roach M.J."/>
            <person name="Johnson D.L."/>
            <person name="Bohlmann J."/>
            <person name="van Vuuren H.J."/>
            <person name="Jones S.J."/>
            <person name="Pretorius I.S."/>
            <person name="Schmidt S.A."/>
            <person name="Borneman A.R."/>
        </authorList>
    </citation>
    <scope>NUCLEOTIDE SEQUENCE [LARGE SCALE GENOMIC DNA]</scope>
    <source>
        <strain evidence="2">cv. Chardonnay</strain>
        <tissue evidence="1">Leaf</tissue>
    </source>
</reference>
<proteinExistence type="predicted"/>
<dbReference type="PANTHER" id="PTHR46890">
    <property type="entry name" value="NON-LTR RETROLELEMENT REVERSE TRANSCRIPTASE-LIKE PROTEIN-RELATED"/>
    <property type="match status" value="1"/>
</dbReference>
<name>A0A438IEX4_VITVI</name>
<comment type="caution">
    <text evidence="1">The sequence shown here is derived from an EMBL/GenBank/DDBJ whole genome shotgun (WGS) entry which is preliminary data.</text>
</comment>
<dbReference type="InterPro" id="IPR052343">
    <property type="entry name" value="Retrotransposon-Effector_Assoc"/>
</dbReference>